<evidence type="ECO:0000256" key="2">
    <source>
        <dbReference type="ARBA" id="ARBA00023157"/>
    </source>
</evidence>
<dbReference type="Pfam" id="PF08583">
    <property type="entry name" value="Cmc1"/>
    <property type="match status" value="1"/>
</dbReference>
<keyword evidence="3" id="KW-0496">Mitochondrion</keyword>
<keyword evidence="4" id="KW-1185">Reference proteome</keyword>
<dbReference type="RefSeq" id="XP_019305757.2">
    <property type="nucleotide sequence ID" value="XM_019450212.2"/>
</dbReference>
<proteinExistence type="inferred from homology"/>
<evidence type="ECO:0000313" key="5">
    <source>
        <dbReference type="RefSeq" id="XP_019305757.2"/>
    </source>
</evidence>
<dbReference type="AlphaFoldDB" id="A0A9V1FMV7"/>
<reference evidence="5" key="1">
    <citation type="submission" date="2025-08" db="UniProtKB">
        <authorList>
            <consortium name="RefSeq"/>
        </authorList>
    </citation>
    <scope>IDENTIFICATION</scope>
    <source>
        <tissue evidence="5">Whole blood</tissue>
    </source>
</reference>
<sequence length="108" mass="13010">MHPDLSRHWPTEEYNVFINWLRECHKNYSIWEIFGHCNDPDQERRKCLNSEDTEKKTKSREYNNACKKDVFNPAEESEKQITGIPWEKNSDSWLCYECYDTSKIQSGE</sequence>
<dbReference type="GeneID" id="109267410"/>
<accession>A0A9V1FMV7</accession>
<dbReference type="KEGG" id="ppad:109267410"/>
<keyword evidence="2" id="KW-1015">Disulfide bond</keyword>
<evidence type="ECO:0000256" key="3">
    <source>
        <dbReference type="RuleBase" id="RU364104"/>
    </source>
</evidence>
<organism evidence="4 5">
    <name type="scientific">Panthera pardus</name>
    <name type="common">Leopard</name>
    <name type="synonym">Felis pardus</name>
    <dbReference type="NCBI Taxonomy" id="9691"/>
    <lineage>
        <taxon>Eukaryota</taxon>
        <taxon>Metazoa</taxon>
        <taxon>Chordata</taxon>
        <taxon>Craniata</taxon>
        <taxon>Vertebrata</taxon>
        <taxon>Euteleostomi</taxon>
        <taxon>Mammalia</taxon>
        <taxon>Eutheria</taxon>
        <taxon>Laurasiatheria</taxon>
        <taxon>Carnivora</taxon>
        <taxon>Feliformia</taxon>
        <taxon>Felidae</taxon>
        <taxon>Pantherinae</taxon>
        <taxon>Panthera</taxon>
    </lineage>
</organism>
<comment type="similarity">
    <text evidence="1 3">Belongs to the CMC family.</text>
</comment>
<dbReference type="GO" id="GO:0005739">
    <property type="term" value="C:mitochondrion"/>
    <property type="evidence" value="ECO:0007669"/>
    <property type="project" value="UniProtKB-SubCell"/>
</dbReference>
<dbReference type="InterPro" id="IPR013892">
    <property type="entry name" value="Cyt_c_biogenesis_Cmc1-like"/>
</dbReference>
<evidence type="ECO:0000256" key="1">
    <source>
        <dbReference type="ARBA" id="ARBA00007347"/>
    </source>
</evidence>
<dbReference type="Proteomes" id="UP001165780">
    <property type="component" value="Unplaced"/>
</dbReference>
<gene>
    <name evidence="5" type="primary">LOC109267410</name>
</gene>
<protein>
    <recommendedName>
        <fullName evidence="3">COX assembly mitochondrial protein</fullName>
    </recommendedName>
</protein>
<evidence type="ECO:0000313" key="4">
    <source>
        <dbReference type="Proteomes" id="UP001165780"/>
    </source>
</evidence>
<name>A0A9V1FMV7_PANPR</name>
<comment type="subcellular location">
    <subcellularLocation>
        <location evidence="3">Mitochondrion</location>
    </subcellularLocation>
</comment>